<dbReference type="Pfam" id="PF00168">
    <property type="entry name" value="C2"/>
    <property type="match status" value="2"/>
</dbReference>
<dbReference type="InterPro" id="IPR035892">
    <property type="entry name" value="C2_domain_sf"/>
</dbReference>
<dbReference type="Gene3D" id="2.60.40.150">
    <property type="entry name" value="C2 domain"/>
    <property type="match status" value="2"/>
</dbReference>
<keyword evidence="3" id="KW-0479">Metal-binding</keyword>
<dbReference type="SMART" id="SM00107">
    <property type="entry name" value="BTK"/>
    <property type="match status" value="1"/>
</dbReference>
<dbReference type="GO" id="GO:0035556">
    <property type="term" value="P:intracellular signal transduction"/>
    <property type="evidence" value="ECO:0007669"/>
    <property type="project" value="InterPro"/>
</dbReference>
<evidence type="ECO:0000259" key="5">
    <source>
        <dbReference type="PROSITE" id="PS50018"/>
    </source>
</evidence>
<dbReference type="InterPro" id="IPR008936">
    <property type="entry name" value="Rho_GTPase_activation_prot"/>
</dbReference>
<dbReference type="InterPro" id="IPR001936">
    <property type="entry name" value="RasGAP_dom"/>
</dbReference>
<evidence type="ECO:0000259" key="4">
    <source>
        <dbReference type="PROSITE" id="PS50004"/>
    </source>
</evidence>
<protein>
    <recommendedName>
        <fullName evidence="8">Ras GTPase-activating protein 4</fullName>
    </recommendedName>
</protein>
<dbReference type="GeneTree" id="ENSGT00940000160149"/>
<dbReference type="PROSITE" id="PS51113">
    <property type="entry name" value="ZF_BTK"/>
    <property type="match status" value="1"/>
</dbReference>
<dbReference type="PROSITE" id="PS00509">
    <property type="entry name" value="RAS_GTPASE_ACTIV_1"/>
    <property type="match status" value="1"/>
</dbReference>
<evidence type="ECO:0008006" key="8">
    <source>
        <dbReference type="Google" id="ProtNLM"/>
    </source>
</evidence>
<proteinExistence type="predicted"/>
<dbReference type="InterPro" id="IPR000008">
    <property type="entry name" value="C2_dom"/>
</dbReference>
<dbReference type="InterPro" id="IPR023152">
    <property type="entry name" value="RasGAP_CS"/>
</dbReference>
<reference evidence="6" key="2">
    <citation type="submission" date="2025-08" db="UniProtKB">
        <authorList>
            <consortium name="Ensembl"/>
        </authorList>
    </citation>
    <scope>IDENTIFICATION</scope>
</reference>
<dbReference type="AlphaFoldDB" id="A0A8C4WNR8"/>
<keyword evidence="3" id="KW-0863">Zinc-finger</keyword>
<dbReference type="SUPFAM" id="SSF49562">
    <property type="entry name" value="C2 domain (Calcium/lipid-binding domain, CaLB)"/>
    <property type="match status" value="2"/>
</dbReference>
<dbReference type="Pfam" id="PF00616">
    <property type="entry name" value="RasGAP"/>
    <property type="match status" value="1"/>
</dbReference>
<reference evidence="6" key="3">
    <citation type="submission" date="2025-09" db="UniProtKB">
        <authorList>
            <consortium name="Ensembl"/>
        </authorList>
    </citation>
    <scope>IDENTIFICATION</scope>
</reference>
<dbReference type="SUPFAM" id="SSF48350">
    <property type="entry name" value="GTPase activation domain, GAP"/>
    <property type="match status" value="1"/>
</dbReference>
<dbReference type="CDD" id="cd04054">
    <property type="entry name" value="C2A_Rasal1_RasA4"/>
    <property type="match status" value="1"/>
</dbReference>
<sequence length="691" mass="78711">MAKRSSLFIRIVEGKHLPAKDITGSSDPYCIVKIDNEAIIRTATVWKTLSPFWGEEYEVHLPPTFHSVSFYVMDEDALSRDDVIGKVCVTRDVLTAHPKGYSGWLNLTEIDPDEEVQGEIHLQIEILGSDAARKLRCSVFEARDLARKDRNGASDPFVRVRYNSKTQESSVVKKSCYPRWNETFEFDLDESATEKVCIEVWDWDLVSRNDFLGKVRGDHQLIRTVQQEEGWFRLRPDKSKPRVDEGNLGSLQLQVRLRDETVLPGSYYQPLVQLLCQEVKAGPKQDGKLCLITLIDETTTAECRQEVAINLIKLFLGQGLAKEFLDLLFKLELDKTGEPNTLFRSNSLASKSMESFLKVTGMQYLHNVLGPTVNRVFDEKKYIELDPSKVEIKEVGCSGLHRIQTESEVIQQSTQHLQSYLTDLLITIAKSVRTCPATIRATFRQLFKRVEEHFPENKHKNVKFIAVTSFLCLRFFSPAIMSPKLFHLREKHADARTSRTLLLLAKVSPVLPYAALHWQRERGGGVCVHKGPCQHFPVQHFRSAKLRSWHGKVDQPKAQTLVVKEGPLFIHRGKGKGPLLSSSFKKLHFSLTSEALSFAKTPSSKCVNELNQWLSALRKVCVNNAEMLGSYHPGVFKGDKWSCCHQKEKTGLGCDKTRHGVTLQEWNDPLDPDLESQLIFRHLFGVRELMR</sequence>
<dbReference type="Gene3D" id="2.30.29.30">
    <property type="entry name" value="Pleckstrin-homology domain (PH domain)/Phosphotyrosine-binding domain (PTB)"/>
    <property type="match status" value="1"/>
</dbReference>
<feature type="domain" description="C2" evidence="4">
    <location>
        <begin position="116"/>
        <end position="232"/>
    </location>
</feature>
<accession>A0A8C4WNR8</accession>
<evidence type="ECO:0000313" key="6">
    <source>
        <dbReference type="Ensembl" id="ENSGEVP00005017910.1"/>
    </source>
</evidence>
<evidence type="ECO:0000256" key="2">
    <source>
        <dbReference type="ARBA" id="ARBA00022737"/>
    </source>
</evidence>
<dbReference type="SMART" id="SM00239">
    <property type="entry name" value="C2"/>
    <property type="match status" value="2"/>
</dbReference>
<dbReference type="Ensembl" id="ENSGEVT00005018816.1">
    <property type="protein sequence ID" value="ENSGEVP00005017910.1"/>
    <property type="gene ID" value="ENSGEVG00005011678.1"/>
</dbReference>
<evidence type="ECO:0000256" key="1">
    <source>
        <dbReference type="ARBA" id="ARBA00022468"/>
    </source>
</evidence>
<dbReference type="SUPFAM" id="SSF50729">
    <property type="entry name" value="PH domain-like"/>
    <property type="match status" value="1"/>
</dbReference>
<dbReference type="PROSITE" id="PS50018">
    <property type="entry name" value="RAS_GTPASE_ACTIV_2"/>
    <property type="match status" value="1"/>
</dbReference>
<gene>
    <name evidence="6" type="primary">LOC115636608</name>
</gene>
<keyword evidence="2" id="KW-0677">Repeat</keyword>
<dbReference type="PROSITE" id="PS50004">
    <property type="entry name" value="C2"/>
    <property type="match status" value="2"/>
</dbReference>
<dbReference type="PANTHER" id="PTHR10194">
    <property type="entry name" value="RAS GTPASE-ACTIVATING PROTEINS"/>
    <property type="match status" value="1"/>
</dbReference>
<dbReference type="Pfam" id="PF00779">
    <property type="entry name" value="BTK"/>
    <property type="match status" value="1"/>
</dbReference>
<keyword evidence="7" id="KW-1185">Reference proteome</keyword>
<dbReference type="GO" id="GO:0008270">
    <property type="term" value="F:zinc ion binding"/>
    <property type="evidence" value="ECO:0007669"/>
    <property type="project" value="UniProtKB-KW"/>
</dbReference>
<dbReference type="GO" id="GO:0005096">
    <property type="term" value="F:GTPase activator activity"/>
    <property type="evidence" value="ECO:0007669"/>
    <property type="project" value="UniProtKB-KW"/>
</dbReference>
<keyword evidence="1" id="KW-0343">GTPase activation</keyword>
<dbReference type="InterPro" id="IPR039360">
    <property type="entry name" value="Ras_GTPase"/>
</dbReference>
<feature type="domain" description="C2" evidence="4">
    <location>
        <begin position="1"/>
        <end position="105"/>
    </location>
</feature>
<dbReference type="Gene3D" id="1.10.506.10">
    <property type="entry name" value="GTPase Activation - p120gap, domain 1"/>
    <property type="match status" value="1"/>
</dbReference>
<dbReference type="InterPro" id="IPR011993">
    <property type="entry name" value="PH-like_dom_sf"/>
</dbReference>
<evidence type="ECO:0000313" key="7">
    <source>
        <dbReference type="Proteomes" id="UP000694390"/>
    </source>
</evidence>
<dbReference type="SMART" id="SM00323">
    <property type="entry name" value="RasGAP"/>
    <property type="match status" value="1"/>
</dbReference>
<dbReference type="PRINTS" id="PR00360">
    <property type="entry name" value="C2DOMAIN"/>
</dbReference>
<dbReference type="PANTHER" id="PTHR10194:SF4">
    <property type="entry name" value="RAS GTPASE-ACTIVATING PROTEIN 4-RELATED"/>
    <property type="match status" value="1"/>
</dbReference>
<name>A0A8C4WNR8_9SAUR</name>
<dbReference type="InterPro" id="IPR001562">
    <property type="entry name" value="Znf_Btk_motif"/>
</dbReference>
<feature type="domain" description="Ras-GAP" evidence="5">
    <location>
        <begin position="303"/>
        <end position="513"/>
    </location>
</feature>
<reference evidence="6" key="1">
    <citation type="submission" date="2019-06" db="EMBL/GenBank/DDBJ databases">
        <title>G10K-VGP Goodes thornscrub tortoise genome, primary haplotype.</title>
        <authorList>
            <person name="Murphy B."/>
            <person name="Edwards T."/>
            <person name="Rhie A."/>
            <person name="Koren S."/>
            <person name="Phillippy A."/>
            <person name="Fedrigo O."/>
            <person name="Haase B."/>
            <person name="Mountcastle J."/>
            <person name="Lewin H."/>
            <person name="Damas J."/>
            <person name="Howe K."/>
            <person name="Formenti G."/>
            <person name="Myers G."/>
            <person name="Durbin R."/>
            <person name="Jarvis E.D."/>
        </authorList>
    </citation>
    <scope>NUCLEOTIDE SEQUENCE [LARGE SCALE GENOMIC DNA]</scope>
</reference>
<keyword evidence="3" id="KW-0862">Zinc</keyword>
<evidence type="ECO:0000256" key="3">
    <source>
        <dbReference type="PROSITE-ProRule" id="PRU00432"/>
    </source>
</evidence>
<dbReference type="Proteomes" id="UP000694390">
    <property type="component" value="Chromosome 17"/>
</dbReference>
<organism evidence="6 7">
    <name type="scientific">Gopherus evgoodei</name>
    <name type="common">Goodes thornscrub tortoise</name>
    <dbReference type="NCBI Taxonomy" id="1825980"/>
    <lineage>
        <taxon>Eukaryota</taxon>
        <taxon>Metazoa</taxon>
        <taxon>Chordata</taxon>
        <taxon>Craniata</taxon>
        <taxon>Vertebrata</taxon>
        <taxon>Euteleostomi</taxon>
        <taxon>Archelosauria</taxon>
        <taxon>Testudinata</taxon>
        <taxon>Testudines</taxon>
        <taxon>Cryptodira</taxon>
        <taxon>Durocryptodira</taxon>
        <taxon>Testudinoidea</taxon>
        <taxon>Testudinidae</taxon>
        <taxon>Gopherus</taxon>
    </lineage>
</organism>